<protein>
    <submittedName>
        <fullName evidence="2">Uncharacterized protein</fullName>
    </submittedName>
</protein>
<dbReference type="EMBL" id="SRRM01000007">
    <property type="protein sequence ID" value="TKY88649.1"/>
    <property type="molecule type" value="Genomic_DNA"/>
</dbReference>
<comment type="caution">
    <text evidence="2">The sequence shown here is derived from an EMBL/GenBank/DDBJ whole genome shotgun (WGS) entry which is preliminary data.</text>
</comment>
<feature type="compositionally biased region" description="Acidic residues" evidence="1">
    <location>
        <begin position="996"/>
        <end position="1008"/>
    </location>
</feature>
<feature type="compositionally biased region" description="Basic residues" evidence="1">
    <location>
        <begin position="452"/>
        <end position="479"/>
    </location>
</feature>
<sequence length="1208" mass="129459">MAHFAPLAAAPLAPEPEPFGNPRIQRRSWTMDQFAEHDLGLGPSPFAAALQAASPGFNDAAEIRSLGADPTSVASPAINFNGLSTRQLQNMARNSTFPSHLGINRDLLAEEVFDDDDDDEMLRQNEFGNVPKRRRQSSFDLTALAHDLAQTGGANFEIRLGDGAAPDLSSANWGKPRKKWFRLSMMMDAKGKPAKTKKVAAVNGAEADGESDADILDGPVVDADQLRVTDKQVTDLSDLYAAEPSANMASDPYSAQKDESDGIDDDYVSPPRRGPLRPLGLAARTPKTILMPPPLQGTELAPKLRLTDVAPESVTAPPASNRHSLHVPDGFVLHNTRGGLPPMRSLVVHSANGPRPMFAAKSGNKKHEEAAARLKAVEVGRTVQVPAAAPRGIGRRAAAPTTALFRNHLVQHEDEREGWGFEAGTRVDDIFDPNNADDSDDDDKPLADIKKQSRSAKRAAKRLAKEKRKRKAVRRIRRAKREEALKEGKSFKDVGVDELSPDEDLDLSSTTTEEEVTGSETDSDLWASDDDKRWIDDSKPAGKLYGKSLLDLATERTTERKSKARFYGQVQLEDGEFAALQVDGDGDGVSQRFAGSSYDDGASVAPSIARSFRDKPVGFNDTRERMEAVFGADQIWAREMAKRQQDEAREAEEAKAKADFEGAAQQQRDAEAKAKKERGLFTVNKRNKKIRGPVLGISNDSAIHSVVSFTGSDAGASNTGSHRAPGAGEEPAELPERSQTPAEAPVIALDITMDAEASEEGRSGRKSLNLLAGEEDAAQEWLITSDAEEEEEDGQAAESSDDDIPLAQVKKNVASRPTSLAAGLSLNPAQSGGPDSSDEELPLAALKEKRIRQSMLLGGGKLDLDFSSAHNGVSDVRSTSASSPRSGSLRDMTGTLQDGGKSPLSREVAGRAAHFVQDDDSDEDLPLGQRHPGADAALAIMRTALENQKRALKEARQAEKAQRRAAKLARQASADDATHSQGQEQSKLDRDAKDANEDDESEEEDSDDDKPLGYVHPQAAIIAEQAALIRQLQSEMEQQQQSRLSSLPSPQSGIMSPSGVDLRSSMMLNRMSALPSMVGSMGGMGMADPRQSMIGLPTNGSMMMGMPQFDGLPASSPGLPFSMSMSTPLQTGMPMAGSQIGLSGGVQPGVMSPAMSMPMQMGPAMTPNPMSMMLDPKVSSIHNWRTQVPAEATATITPPGGASAVNSA</sequence>
<dbReference type="KEGG" id="sgra:EX895_002280"/>
<name>A0A4V6EU00_9BASI</name>
<evidence type="ECO:0000313" key="3">
    <source>
        <dbReference type="Proteomes" id="UP000306050"/>
    </source>
</evidence>
<feature type="region of interest" description="Disordered" evidence="1">
    <location>
        <begin position="240"/>
        <end position="279"/>
    </location>
</feature>
<feature type="compositionally biased region" description="Low complexity" evidence="1">
    <location>
        <begin position="1033"/>
        <end position="1052"/>
    </location>
</feature>
<dbReference type="RefSeq" id="XP_029740634.1">
    <property type="nucleotide sequence ID" value="XM_029882879.1"/>
</dbReference>
<dbReference type="AlphaFoldDB" id="A0A4V6EU00"/>
<evidence type="ECO:0000256" key="1">
    <source>
        <dbReference type="SAM" id="MobiDB-lite"/>
    </source>
</evidence>
<feature type="compositionally biased region" description="Low complexity" evidence="1">
    <location>
        <begin position="1"/>
        <end position="12"/>
    </location>
</feature>
<keyword evidence="3" id="KW-1185">Reference proteome</keyword>
<accession>A0A4V6EU00</accession>
<feature type="region of interest" description="Disordered" evidence="1">
    <location>
        <begin position="1"/>
        <end position="25"/>
    </location>
</feature>
<feature type="compositionally biased region" description="Polar residues" evidence="1">
    <location>
        <begin position="710"/>
        <end position="721"/>
    </location>
</feature>
<feature type="compositionally biased region" description="Basic and acidic residues" evidence="1">
    <location>
        <begin position="668"/>
        <end position="679"/>
    </location>
</feature>
<feature type="compositionally biased region" description="Low complexity" evidence="1">
    <location>
        <begin position="874"/>
        <end position="890"/>
    </location>
</feature>
<feature type="compositionally biased region" description="Acidic residues" evidence="1">
    <location>
        <begin position="786"/>
        <end position="804"/>
    </location>
</feature>
<feature type="region of interest" description="Disordered" evidence="1">
    <location>
        <begin position="950"/>
        <end position="1013"/>
    </location>
</feature>
<feature type="compositionally biased region" description="Basic and acidic residues" evidence="1">
    <location>
        <begin position="950"/>
        <end position="962"/>
    </location>
</feature>
<reference evidence="2 3" key="1">
    <citation type="submission" date="2019-05" db="EMBL/GenBank/DDBJ databases">
        <title>Sporisorium graminicola CBS 10092 draft sequencing and annotation.</title>
        <authorList>
            <person name="Solano-Gonzalez S."/>
            <person name="Caddick M.X."/>
            <person name="Darby A."/>
        </authorList>
    </citation>
    <scope>NUCLEOTIDE SEQUENCE [LARGE SCALE GENOMIC DNA]</scope>
    <source>
        <strain evidence="2 3">CBS 10092</strain>
    </source>
</reference>
<feature type="compositionally biased region" description="Acidic residues" evidence="1">
    <location>
        <begin position="499"/>
        <end position="523"/>
    </location>
</feature>
<feature type="region of interest" description="Disordered" evidence="1">
    <location>
        <begin position="1033"/>
        <end position="1057"/>
    </location>
</feature>
<feature type="region of interest" description="Disordered" evidence="1">
    <location>
        <begin position="641"/>
        <end position="679"/>
    </location>
</feature>
<feature type="compositionally biased region" description="Basic and acidic residues" evidence="1">
    <location>
        <begin position="641"/>
        <end position="660"/>
    </location>
</feature>
<proteinExistence type="predicted"/>
<organism evidence="2 3">
    <name type="scientific">Sporisorium graminicola</name>
    <dbReference type="NCBI Taxonomy" id="280036"/>
    <lineage>
        <taxon>Eukaryota</taxon>
        <taxon>Fungi</taxon>
        <taxon>Dikarya</taxon>
        <taxon>Basidiomycota</taxon>
        <taxon>Ustilaginomycotina</taxon>
        <taxon>Ustilaginomycetes</taxon>
        <taxon>Ustilaginales</taxon>
        <taxon>Ustilaginaceae</taxon>
        <taxon>Sporisorium</taxon>
    </lineage>
</organism>
<dbReference type="OrthoDB" id="2564267at2759"/>
<feature type="region of interest" description="Disordered" evidence="1">
    <location>
        <begin position="494"/>
        <end position="532"/>
    </location>
</feature>
<evidence type="ECO:0000313" key="2">
    <source>
        <dbReference type="EMBL" id="TKY88649.1"/>
    </source>
</evidence>
<feature type="compositionally biased region" description="Basic and acidic residues" evidence="1">
    <location>
        <begin position="986"/>
        <end position="995"/>
    </location>
</feature>
<feature type="region of interest" description="Disordered" evidence="1">
    <location>
        <begin position="862"/>
        <end position="931"/>
    </location>
</feature>
<gene>
    <name evidence="2" type="ORF">EX895_002280</name>
</gene>
<feature type="region of interest" description="Disordered" evidence="1">
    <location>
        <begin position="426"/>
        <end position="479"/>
    </location>
</feature>
<dbReference type="GeneID" id="40725175"/>
<feature type="region of interest" description="Disordered" evidence="1">
    <location>
        <begin position="710"/>
        <end position="845"/>
    </location>
</feature>
<dbReference type="Proteomes" id="UP000306050">
    <property type="component" value="Chromosome SGRAM_14"/>
</dbReference>